<dbReference type="PANTHER" id="PTHR46437:SF1">
    <property type="entry name" value="MORN REPEAT-CONTAINING PROTEIN 5"/>
    <property type="match status" value="1"/>
</dbReference>
<keyword evidence="5" id="KW-0969">Cilium</keyword>
<proteinExistence type="predicted"/>
<dbReference type="AlphaFoldDB" id="A0AA85K077"/>
<dbReference type="SUPFAM" id="SSF82185">
    <property type="entry name" value="Histone H3 K4-specific methyltransferase SET7/9 N-terminal domain"/>
    <property type="match status" value="1"/>
</dbReference>
<evidence type="ECO:0000313" key="7">
    <source>
        <dbReference type="Proteomes" id="UP000050795"/>
    </source>
</evidence>
<dbReference type="Proteomes" id="UP000050795">
    <property type="component" value="Unassembled WGS sequence"/>
</dbReference>
<dbReference type="InterPro" id="IPR042814">
    <property type="entry name" value="Morn5"/>
</dbReference>
<dbReference type="Pfam" id="PF02493">
    <property type="entry name" value="MORN"/>
    <property type="match status" value="2"/>
</dbReference>
<dbReference type="WBParaSite" id="TREG1_64800.1">
    <property type="protein sequence ID" value="TREG1_64800.1"/>
    <property type="gene ID" value="TREG1_64800"/>
</dbReference>
<evidence type="ECO:0000256" key="6">
    <source>
        <dbReference type="ARBA" id="ARBA00023273"/>
    </source>
</evidence>
<evidence type="ECO:0000256" key="2">
    <source>
        <dbReference type="ARBA" id="ARBA00016322"/>
    </source>
</evidence>
<keyword evidence="4" id="KW-0282">Flagellum</keyword>
<protein>
    <recommendedName>
        <fullName evidence="2">MORN repeat-containing protein 5</fullName>
    </recommendedName>
</protein>
<evidence type="ECO:0000256" key="1">
    <source>
        <dbReference type="ARBA" id="ARBA00004230"/>
    </source>
</evidence>
<organism evidence="7 8">
    <name type="scientific">Trichobilharzia regenti</name>
    <name type="common">Nasal bird schistosome</name>
    <dbReference type="NCBI Taxonomy" id="157069"/>
    <lineage>
        <taxon>Eukaryota</taxon>
        <taxon>Metazoa</taxon>
        <taxon>Spiralia</taxon>
        <taxon>Lophotrochozoa</taxon>
        <taxon>Platyhelminthes</taxon>
        <taxon>Trematoda</taxon>
        <taxon>Digenea</taxon>
        <taxon>Strigeidida</taxon>
        <taxon>Schistosomatoidea</taxon>
        <taxon>Schistosomatidae</taxon>
        <taxon>Trichobilharzia</taxon>
    </lineage>
</organism>
<dbReference type="Gene3D" id="2.20.110.10">
    <property type="entry name" value="Histone H3 K4-specific methyltransferase SET7/9 N-terminal domain"/>
    <property type="match status" value="1"/>
</dbReference>
<evidence type="ECO:0000313" key="8">
    <source>
        <dbReference type="WBParaSite" id="TREG1_64800.1"/>
    </source>
</evidence>
<evidence type="ECO:0000256" key="3">
    <source>
        <dbReference type="ARBA" id="ARBA00022737"/>
    </source>
</evidence>
<accession>A0AA85K077</accession>
<evidence type="ECO:0000256" key="4">
    <source>
        <dbReference type="ARBA" id="ARBA00022846"/>
    </source>
</evidence>
<sequence length="181" mass="20962">MEYCGDKYEGKTRNNRLEGFGKYTLPTGTYYEGEMYDGMFHGKGTLHFQNGSKYHATWERGHPKNGEIIYADGLKYKEGSHYCDEFDRRFYTEICFGLKPAGRSQLVDKEPRKQIPPGCYDTGDGFYDPLTRVVTDYTGRFLRNSDAEEHIWITTKCRKAWDEHVGATYDAEVVSHTSKPY</sequence>
<comment type="subcellular location">
    <subcellularLocation>
        <location evidence="1">Cell projection</location>
        <location evidence="1">Cilium</location>
        <location evidence="1">Flagellum</location>
    </subcellularLocation>
</comment>
<evidence type="ECO:0000256" key="5">
    <source>
        <dbReference type="ARBA" id="ARBA00023069"/>
    </source>
</evidence>
<keyword evidence="6" id="KW-0966">Cell projection</keyword>
<keyword evidence="7" id="KW-1185">Reference proteome</keyword>
<dbReference type="PANTHER" id="PTHR46437">
    <property type="entry name" value="MORN REPEAT-CONTAINING PROTEIN 5"/>
    <property type="match status" value="1"/>
</dbReference>
<dbReference type="SMART" id="SM00698">
    <property type="entry name" value="MORN"/>
    <property type="match status" value="2"/>
</dbReference>
<keyword evidence="3" id="KW-0677">Repeat</keyword>
<dbReference type="GO" id="GO:0031514">
    <property type="term" value="C:motile cilium"/>
    <property type="evidence" value="ECO:0007669"/>
    <property type="project" value="UniProtKB-SubCell"/>
</dbReference>
<name>A0AA85K077_TRIRE</name>
<reference evidence="7" key="1">
    <citation type="submission" date="2022-06" db="EMBL/GenBank/DDBJ databases">
        <authorList>
            <person name="Berger JAMES D."/>
            <person name="Berger JAMES D."/>
        </authorList>
    </citation>
    <scope>NUCLEOTIDE SEQUENCE [LARGE SCALE GENOMIC DNA]</scope>
</reference>
<dbReference type="InterPro" id="IPR003409">
    <property type="entry name" value="MORN"/>
</dbReference>
<reference evidence="8" key="2">
    <citation type="submission" date="2023-11" db="UniProtKB">
        <authorList>
            <consortium name="WormBaseParasite"/>
        </authorList>
    </citation>
    <scope>IDENTIFICATION</scope>
</reference>